<evidence type="ECO:0000256" key="12">
    <source>
        <dbReference type="ARBA" id="ARBA00022759"/>
    </source>
</evidence>
<dbReference type="PROSITE" id="PS52020">
    <property type="entry name" value="CRESS_DNA_REP"/>
    <property type="match status" value="1"/>
</dbReference>
<dbReference type="InterPro" id="IPR049912">
    <property type="entry name" value="CRESS_DNA_REP"/>
</dbReference>
<keyword evidence="8" id="KW-0235">DNA replication</keyword>
<keyword evidence="21" id="KW-0067">ATP-binding</keyword>
<dbReference type="GO" id="GO:0016787">
    <property type="term" value="F:hydrolase activity"/>
    <property type="evidence" value="ECO:0007669"/>
    <property type="project" value="UniProtKB-KW"/>
</dbReference>
<sequence>MGKHCGFAFTDYVMDLSFYQKLCDNPKVRYMIVGKEITPTTGREHGQGYIYYENERSVKSVEKEFDGRHVEAMYHKSWPGANKTYCEKDNNLLWDYGVCPAQGVRKDIHQLKAQVADSSETLSEVIWNHCHKYQDILVVEKLFKYKKQKRKIEPIEVIWIHGPPGCGKTRYVYDRETDPFRPISEKWWDGYEGQQVILLDDFREDWCKFARLLQLTDIYPFKVETKGGSVEVMYKKVYITSPYNHKHTFSTVNEEISQLTRRITSEINMAETNGGDVA</sequence>
<dbReference type="Proteomes" id="UP000278895">
    <property type="component" value="Segment"/>
</dbReference>
<evidence type="ECO:0000313" key="21">
    <source>
        <dbReference type="EMBL" id="AXQ66155.1"/>
    </source>
</evidence>
<name>A0A385E5G0_9VIRU</name>
<dbReference type="GO" id="GO:0003723">
    <property type="term" value="F:RNA binding"/>
    <property type="evidence" value="ECO:0007669"/>
    <property type="project" value="InterPro"/>
</dbReference>
<dbReference type="GO" id="GO:0006260">
    <property type="term" value="P:DNA replication"/>
    <property type="evidence" value="ECO:0007669"/>
    <property type="project" value="UniProtKB-KW"/>
</dbReference>
<keyword evidence="15" id="KW-0238">DNA-binding</keyword>
<comment type="catalytic activity">
    <reaction evidence="19">
        <text>ATP + H2O = ADP + phosphate + H(+)</text>
        <dbReference type="Rhea" id="RHEA:13065"/>
        <dbReference type="ChEBI" id="CHEBI:15377"/>
        <dbReference type="ChEBI" id="CHEBI:15378"/>
        <dbReference type="ChEBI" id="CHEBI:30616"/>
        <dbReference type="ChEBI" id="CHEBI:43474"/>
        <dbReference type="ChEBI" id="CHEBI:456216"/>
    </reaction>
</comment>
<dbReference type="EMBL" id="MH649090">
    <property type="protein sequence ID" value="AXQ66155.1"/>
    <property type="molecule type" value="Genomic_DNA"/>
</dbReference>
<dbReference type="GO" id="GO:0003677">
    <property type="term" value="F:DNA binding"/>
    <property type="evidence" value="ECO:0007669"/>
    <property type="project" value="UniProtKB-KW"/>
</dbReference>
<evidence type="ECO:0000256" key="13">
    <source>
        <dbReference type="ARBA" id="ARBA00022801"/>
    </source>
</evidence>
<feature type="domain" description="CRESS-DNA virus Rep endonuclease" evidence="20">
    <location>
        <begin position="1"/>
        <end position="99"/>
    </location>
</feature>
<dbReference type="Pfam" id="PF00910">
    <property type="entry name" value="RNA_helicase"/>
    <property type="match status" value="1"/>
</dbReference>
<evidence type="ECO:0000259" key="20">
    <source>
        <dbReference type="PROSITE" id="PS52020"/>
    </source>
</evidence>
<evidence type="ECO:0000256" key="19">
    <source>
        <dbReference type="ARBA" id="ARBA00049360"/>
    </source>
</evidence>
<evidence type="ECO:0000256" key="3">
    <source>
        <dbReference type="ARBA" id="ARBA00008545"/>
    </source>
</evidence>
<keyword evidence="7" id="KW-0548">Nucleotidyltransferase</keyword>
<dbReference type="SUPFAM" id="SSF52540">
    <property type="entry name" value="P-loop containing nucleoside triphosphate hydrolases"/>
    <property type="match status" value="1"/>
</dbReference>
<proteinExistence type="inferred from homology"/>
<comment type="subcellular location">
    <subcellularLocation>
        <location evidence="2">Host nucleus</location>
    </subcellularLocation>
</comment>
<keyword evidence="9" id="KW-0540">Nuclease</keyword>
<dbReference type="GO" id="GO:0004519">
    <property type="term" value="F:endonuclease activity"/>
    <property type="evidence" value="ECO:0007669"/>
    <property type="project" value="UniProtKB-KW"/>
</dbReference>
<evidence type="ECO:0000256" key="4">
    <source>
        <dbReference type="ARBA" id="ARBA00014531"/>
    </source>
</evidence>
<dbReference type="Gene3D" id="3.40.1310.20">
    <property type="match status" value="1"/>
</dbReference>
<protein>
    <recommendedName>
        <fullName evidence="4">Replication-associated protein</fullName>
    </recommendedName>
    <alternativeName>
        <fullName evidence="17">ATP-dependent helicase Rep</fullName>
    </alternativeName>
    <alternativeName>
        <fullName evidence="18">RepP</fullName>
    </alternativeName>
</protein>
<dbReference type="GO" id="GO:0016779">
    <property type="term" value="F:nucleotidyltransferase activity"/>
    <property type="evidence" value="ECO:0007669"/>
    <property type="project" value="UniProtKB-KW"/>
</dbReference>
<dbReference type="GO" id="GO:0042025">
    <property type="term" value="C:host cell nucleus"/>
    <property type="evidence" value="ECO:0007669"/>
    <property type="project" value="UniProtKB-SubCell"/>
</dbReference>
<dbReference type="GO" id="GO:0003724">
    <property type="term" value="F:RNA helicase activity"/>
    <property type="evidence" value="ECO:0007669"/>
    <property type="project" value="InterPro"/>
</dbReference>
<evidence type="ECO:0000256" key="1">
    <source>
        <dbReference type="ARBA" id="ARBA00001936"/>
    </source>
</evidence>
<keyword evidence="6" id="KW-0808">Transferase</keyword>
<comment type="similarity">
    <text evidence="3">Belongs to the nanoviruses/circoviruses replication-associated protein family.</text>
</comment>
<keyword evidence="12" id="KW-0255">Endonuclease</keyword>
<evidence type="ECO:0000256" key="11">
    <source>
        <dbReference type="ARBA" id="ARBA00022741"/>
    </source>
</evidence>
<evidence type="ECO:0000256" key="14">
    <source>
        <dbReference type="ARBA" id="ARBA00023124"/>
    </source>
</evidence>
<keyword evidence="10" id="KW-0479">Metal-binding</keyword>
<comment type="cofactor">
    <cofactor evidence="1">
        <name>Mn(2+)</name>
        <dbReference type="ChEBI" id="CHEBI:29035"/>
    </cofactor>
</comment>
<evidence type="ECO:0000256" key="6">
    <source>
        <dbReference type="ARBA" id="ARBA00022679"/>
    </source>
</evidence>
<evidence type="ECO:0000256" key="5">
    <source>
        <dbReference type="ARBA" id="ARBA00022562"/>
    </source>
</evidence>
<evidence type="ECO:0000256" key="10">
    <source>
        <dbReference type="ARBA" id="ARBA00022723"/>
    </source>
</evidence>
<keyword evidence="11" id="KW-0547">Nucleotide-binding</keyword>
<evidence type="ECO:0000313" key="22">
    <source>
        <dbReference type="Proteomes" id="UP000278895"/>
    </source>
</evidence>
<evidence type="ECO:0000256" key="2">
    <source>
        <dbReference type="ARBA" id="ARBA00004147"/>
    </source>
</evidence>
<evidence type="ECO:0000256" key="16">
    <source>
        <dbReference type="ARBA" id="ARBA00023268"/>
    </source>
</evidence>
<evidence type="ECO:0000256" key="7">
    <source>
        <dbReference type="ARBA" id="ARBA00022695"/>
    </source>
</evidence>
<dbReference type="InterPro" id="IPR000605">
    <property type="entry name" value="Helicase_SF3_ssDNA/RNA_vir"/>
</dbReference>
<keyword evidence="13" id="KW-0378">Hydrolase</keyword>
<reference evidence="21 22" key="1">
    <citation type="submission" date="2018-07" db="EMBL/GenBank/DDBJ databases">
        <title>Uncovering a Universe of Circular DNA Viruses in Animal Metagenomes.</title>
        <authorList>
            <person name="Tisza M."/>
            <person name="Buck C."/>
            <person name="Pastrana D."/>
            <person name="Welch N."/>
            <person name="Peretti A."/>
        </authorList>
    </citation>
    <scope>NUCLEOTIDE SEQUENCE [LARGE SCALE GENOMIC DNA]</scope>
    <source>
        <strain evidence="21">Ctfb748</strain>
    </source>
</reference>
<keyword evidence="5" id="KW-1048">Host nucleus</keyword>
<dbReference type="GO" id="GO:0000166">
    <property type="term" value="F:nucleotide binding"/>
    <property type="evidence" value="ECO:0007669"/>
    <property type="project" value="UniProtKB-KW"/>
</dbReference>
<organism evidence="21 22">
    <name type="scientific">Cressdnaviricota sp</name>
    <dbReference type="NCBI Taxonomy" id="2748378"/>
    <lineage>
        <taxon>Viruses</taxon>
        <taxon>Monodnaviria</taxon>
        <taxon>Shotokuvirae</taxon>
        <taxon>Cressdnaviricota</taxon>
    </lineage>
</organism>
<evidence type="ECO:0000256" key="8">
    <source>
        <dbReference type="ARBA" id="ARBA00022705"/>
    </source>
</evidence>
<dbReference type="Pfam" id="PF02407">
    <property type="entry name" value="Viral_Rep"/>
    <property type="match status" value="1"/>
</dbReference>
<evidence type="ECO:0000256" key="18">
    <source>
        <dbReference type="ARBA" id="ARBA00032243"/>
    </source>
</evidence>
<evidence type="ECO:0000256" key="9">
    <source>
        <dbReference type="ARBA" id="ARBA00022722"/>
    </source>
</evidence>
<keyword evidence="14" id="KW-0190">Covalent protein-DNA linkage</keyword>
<evidence type="ECO:0000256" key="17">
    <source>
        <dbReference type="ARBA" id="ARBA00030754"/>
    </source>
</evidence>
<dbReference type="GO" id="GO:0046872">
    <property type="term" value="F:metal ion binding"/>
    <property type="evidence" value="ECO:0007669"/>
    <property type="project" value="UniProtKB-KW"/>
</dbReference>
<dbReference type="InterPro" id="IPR027417">
    <property type="entry name" value="P-loop_NTPase"/>
</dbReference>
<keyword evidence="22" id="KW-1185">Reference proteome</keyword>
<keyword evidence="16" id="KW-0511">Multifunctional enzyme</keyword>
<accession>A0A385E5G0</accession>
<keyword evidence="21" id="KW-0347">Helicase</keyword>
<evidence type="ECO:0000256" key="15">
    <source>
        <dbReference type="ARBA" id="ARBA00023125"/>
    </source>
</evidence>